<dbReference type="STRING" id="446469.Sked_36700"/>
<accession>D1BG39</accession>
<evidence type="ECO:0000313" key="12">
    <source>
        <dbReference type="Proteomes" id="UP000000322"/>
    </source>
</evidence>
<dbReference type="Gene3D" id="1.20.1510.10">
    <property type="entry name" value="Cation efflux protein transmembrane domain"/>
    <property type="match status" value="1"/>
</dbReference>
<dbReference type="HOGENOM" id="CLU_013430_0_0_11"/>
<keyword evidence="5 8" id="KW-1133">Transmembrane helix</keyword>
<dbReference type="SUPFAM" id="SSF160240">
    <property type="entry name" value="Cation efflux protein cytoplasmic domain-like"/>
    <property type="match status" value="1"/>
</dbReference>
<evidence type="ECO:0000259" key="9">
    <source>
        <dbReference type="Pfam" id="PF01545"/>
    </source>
</evidence>
<keyword evidence="3" id="KW-0813">Transport</keyword>
<dbReference type="SUPFAM" id="SSF161111">
    <property type="entry name" value="Cation efflux protein transmembrane domain-like"/>
    <property type="match status" value="1"/>
</dbReference>
<feature type="transmembrane region" description="Helical" evidence="8">
    <location>
        <begin position="186"/>
        <end position="202"/>
    </location>
</feature>
<comment type="subcellular location">
    <subcellularLocation>
        <location evidence="1">Membrane</location>
        <topology evidence="1">Multi-pass membrane protein</topology>
    </subcellularLocation>
</comment>
<dbReference type="eggNOG" id="COG1230">
    <property type="taxonomic scope" value="Bacteria"/>
</dbReference>
<evidence type="ECO:0000256" key="2">
    <source>
        <dbReference type="ARBA" id="ARBA00008873"/>
    </source>
</evidence>
<feature type="transmembrane region" description="Helical" evidence="8">
    <location>
        <begin position="59"/>
        <end position="79"/>
    </location>
</feature>
<feature type="transmembrane region" description="Helical" evidence="8">
    <location>
        <begin position="26"/>
        <end position="47"/>
    </location>
</feature>
<comment type="similarity">
    <text evidence="2">Belongs to the cation diffusion facilitator (CDF) transporter (TC 2.A.4) family. SLC30A subfamily.</text>
</comment>
<dbReference type="PANTHER" id="PTHR11562">
    <property type="entry name" value="CATION EFFLUX PROTEIN/ ZINC TRANSPORTER"/>
    <property type="match status" value="1"/>
</dbReference>
<organism evidence="11 12">
    <name type="scientific">Sanguibacter keddieii (strain ATCC 51767 / DSM 10542 / NCFB 3025 / ST-74)</name>
    <dbReference type="NCBI Taxonomy" id="446469"/>
    <lineage>
        <taxon>Bacteria</taxon>
        <taxon>Bacillati</taxon>
        <taxon>Actinomycetota</taxon>
        <taxon>Actinomycetes</taxon>
        <taxon>Micrococcales</taxon>
        <taxon>Sanguibacteraceae</taxon>
        <taxon>Sanguibacter</taxon>
    </lineage>
</organism>
<gene>
    <name evidence="11" type="ordered locus">Sked_36700</name>
</gene>
<dbReference type="GO" id="GO:0005886">
    <property type="term" value="C:plasma membrane"/>
    <property type="evidence" value="ECO:0007669"/>
    <property type="project" value="TreeGrafter"/>
</dbReference>
<dbReference type="Pfam" id="PF16916">
    <property type="entry name" value="ZT_dimer"/>
    <property type="match status" value="1"/>
</dbReference>
<feature type="domain" description="Cation efflux protein cytoplasmic" evidence="10">
    <location>
        <begin position="221"/>
        <end position="301"/>
    </location>
</feature>
<feature type="transmembrane region" description="Helical" evidence="8">
    <location>
        <begin position="160"/>
        <end position="180"/>
    </location>
</feature>
<evidence type="ECO:0000256" key="6">
    <source>
        <dbReference type="ARBA" id="ARBA00023065"/>
    </source>
</evidence>
<protein>
    <submittedName>
        <fullName evidence="11">Cation diffusion facilitator family transporter</fullName>
    </submittedName>
</protein>
<dbReference type="NCBIfam" id="TIGR01297">
    <property type="entry name" value="CDF"/>
    <property type="match status" value="1"/>
</dbReference>
<evidence type="ECO:0000256" key="1">
    <source>
        <dbReference type="ARBA" id="ARBA00004141"/>
    </source>
</evidence>
<keyword evidence="7 8" id="KW-0472">Membrane</keyword>
<dbReference type="InterPro" id="IPR058533">
    <property type="entry name" value="Cation_efflux_TM"/>
</dbReference>
<dbReference type="AlphaFoldDB" id="D1BG39"/>
<dbReference type="GO" id="GO:0005385">
    <property type="term" value="F:zinc ion transmembrane transporter activity"/>
    <property type="evidence" value="ECO:0007669"/>
    <property type="project" value="TreeGrafter"/>
</dbReference>
<evidence type="ECO:0000259" key="10">
    <source>
        <dbReference type="Pfam" id="PF16916"/>
    </source>
</evidence>
<dbReference type="OrthoDB" id="9809646at2"/>
<keyword evidence="6" id="KW-0406">Ion transport</keyword>
<dbReference type="EMBL" id="CP001819">
    <property type="protein sequence ID" value="ACZ23556.1"/>
    <property type="molecule type" value="Genomic_DNA"/>
</dbReference>
<dbReference type="InterPro" id="IPR050681">
    <property type="entry name" value="CDF/SLC30A"/>
</dbReference>
<dbReference type="InterPro" id="IPR002524">
    <property type="entry name" value="Cation_efflux"/>
</dbReference>
<dbReference type="RefSeq" id="WP_012868624.1">
    <property type="nucleotide sequence ID" value="NC_013521.1"/>
</dbReference>
<evidence type="ECO:0000256" key="3">
    <source>
        <dbReference type="ARBA" id="ARBA00022448"/>
    </source>
</evidence>
<feature type="domain" description="Cation efflux protein transmembrane" evidence="9">
    <location>
        <begin position="27"/>
        <end position="217"/>
    </location>
</feature>
<evidence type="ECO:0000256" key="4">
    <source>
        <dbReference type="ARBA" id="ARBA00022692"/>
    </source>
</evidence>
<dbReference type="KEGG" id="ske:Sked_36700"/>
<proteinExistence type="inferred from homology"/>
<dbReference type="Proteomes" id="UP000000322">
    <property type="component" value="Chromosome"/>
</dbReference>
<dbReference type="InterPro" id="IPR036837">
    <property type="entry name" value="Cation_efflux_CTD_sf"/>
</dbReference>
<sequence length="313" mass="32877">MTGHSHDHGPSASASVAEARSHRRRLAIAFSITSTVLVVEVVGAIWTGSLALLVDAAHMLTDAGGLLLALVASVLTMRAPTARRTWGLRRAEVLAALAQAAVLLAVGVYVVVEAVQRLFDPPEIPSTELLVFGVIGLLANIASIAVLASARSANLNLRAAFLEVVNDALGSVAVIVAAIVISTTGWGGADAIAALFVGFLIIPRTVRLLREALDVLLESTPRGLDLDAVRDHLLGVDLVRGVHDLHASQIATGLPVLTAHVVVDDECFHDGHVPRILDALQECVAGHFEVNIEHSTFQLEPPSHAEHEAGVHA</sequence>
<evidence type="ECO:0000256" key="8">
    <source>
        <dbReference type="SAM" id="Phobius"/>
    </source>
</evidence>
<dbReference type="Pfam" id="PF01545">
    <property type="entry name" value="Cation_efflux"/>
    <property type="match status" value="1"/>
</dbReference>
<feature type="transmembrane region" description="Helical" evidence="8">
    <location>
        <begin position="91"/>
        <end position="110"/>
    </location>
</feature>
<name>D1BG39_SANKS</name>
<feature type="transmembrane region" description="Helical" evidence="8">
    <location>
        <begin position="130"/>
        <end position="148"/>
    </location>
</feature>
<dbReference type="InterPro" id="IPR027470">
    <property type="entry name" value="Cation_efflux_CTD"/>
</dbReference>
<evidence type="ECO:0000313" key="11">
    <source>
        <dbReference type="EMBL" id="ACZ23556.1"/>
    </source>
</evidence>
<evidence type="ECO:0000256" key="5">
    <source>
        <dbReference type="ARBA" id="ARBA00022989"/>
    </source>
</evidence>
<evidence type="ECO:0000256" key="7">
    <source>
        <dbReference type="ARBA" id="ARBA00023136"/>
    </source>
</evidence>
<reference evidence="11 12" key="1">
    <citation type="journal article" date="2009" name="Stand. Genomic Sci.">
        <title>Complete genome sequence of Sanguibacter keddieii type strain (ST-74).</title>
        <authorList>
            <person name="Ivanova N."/>
            <person name="Sikorski J."/>
            <person name="Sims D."/>
            <person name="Brettin T."/>
            <person name="Detter J.C."/>
            <person name="Han C."/>
            <person name="Lapidus A."/>
            <person name="Copeland A."/>
            <person name="Glavina Del Rio T."/>
            <person name="Nolan M."/>
            <person name="Chen F."/>
            <person name="Lucas S."/>
            <person name="Tice H."/>
            <person name="Cheng J.F."/>
            <person name="Bruce D."/>
            <person name="Goodwin L."/>
            <person name="Pitluck S."/>
            <person name="Pati A."/>
            <person name="Mavromatis K."/>
            <person name="Chen A."/>
            <person name="Palaniappan K."/>
            <person name="D'haeseleer P."/>
            <person name="Chain P."/>
            <person name="Bristow J."/>
            <person name="Eisen J.A."/>
            <person name="Markowitz V."/>
            <person name="Hugenholtz P."/>
            <person name="Goker M."/>
            <person name="Pukall R."/>
            <person name="Klenk H.P."/>
            <person name="Kyrpides N.C."/>
        </authorList>
    </citation>
    <scope>NUCLEOTIDE SEQUENCE [LARGE SCALE GENOMIC DNA]</scope>
    <source>
        <strain evidence="12">ATCC 51767 / DSM 10542 / NCFB 3025 / ST-74</strain>
    </source>
</reference>
<keyword evidence="4 8" id="KW-0812">Transmembrane</keyword>
<dbReference type="PANTHER" id="PTHR11562:SF17">
    <property type="entry name" value="RE54080P-RELATED"/>
    <property type="match status" value="1"/>
</dbReference>
<keyword evidence="12" id="KW-1185">Reference proteome</keyword>
<dbReference type="InterPro" id="IPR027469">
    <property type="entry name" value="Cation_efflux_TMD_sf"/>
</dbReference>